<dbReference type="OrthoDB" id="1685790at2759"/>
<proteinExistence type="predicted"/>
<organism evidence="2 3">
    <name type="scientific">Gossypium barbadense</name>
    <name type="common">Sea Island cotton</name>
    <name type="synonym">Hibiscus barbadensis</name>
    <dbReference type="NCBI Taxonomy" id="3634"/>
    <lineage>
        <taxon>Eukaryota</taxon>
        <taxon>Viridiplantae</taxon>
        <taxon>Streptophyta</taxon>
        <taxon>Embryophyta</taxon>
        <taxon>Tracheophyta</taxon>
        <taxon>Spermatophyta</taxon>
        <taxon>Magnoliopsida</taxon>
        <taxon>eudicotyledons</taxon>
        <taxon>Gunneridae</taxon>
        <taxon>Pentapetalae</taxon>
        <taxon>rosids</taxon>
        <taxon>malvids</taxon>
        <taxon>Malvales</taxon>
        <taxon>Malvaceae</taxon>
        <taxon>Malvoideae</taxon>
        <taxon>Gossypium</taxon>
    </lineage>
</organism>
<name>A0A2P5XEZ6_GOSBA</name>
<protein>
    <submittedName>
        <fullName evidence="2">Uncharacterized protein</fullName>
    </submittedName>
</protein>
<dbReference type="AlphaFoldDB" id="A0A2P5XEZ6"/>
<dbReference type="Proteomes" id="UP000239757">
    <property type="component" value="Unassembled WGS sequence"/>
</dbReference>
<gene>
    <name evidence="2" type="ORF">GOBAR_AA18780</name>
</gene>
<evidence type="ECO:0000256" key="1">
    <source>
        <dbReference type="SAM" id="MobiDB-lite"/>
    </source>
</evidence>
<feature type="compositionally biased region" description="Basic and acidic residues" evidence="1">
    <location>
        <begin position="30"/>
        <end position="40"/>
    </location>
</feature>
<evidence type="ECO:0000313" key="3">
    <source>
        <dbReference type="Proteomes" id="UP000239757"/>
    </source>
</evidence>
<feature type="compositionally biased region" description="Polar residues" evidence="1">
    <location>
        <begin position="7"/>
        <end position="19"/>
    </location>
</feature>
<reference evidence="2 3" key="1">
    <citation type="submission" date="2015-01" db="EMBL/GenBank/DDBJ databases">
        <title>Genome of allotetraploid Gossypium barbadense reveals genomic plasticity and fiber elongation in cotton evolution.</title>
        <authorList>
            <person name="Chen X."/>
            <person name="Liu X."/>
            <person name="Zhao B."/>
            <person name="Zheng H."/>
            <person name="Hu Y."/>
            <person name="Lu G."/>
            <person name="Yang C."/>
            <person name="Chen J."/>
            <person name="Shan C."/>
            <person name="Zhang L."/>
            <person name="Zhou Y."/>
            <person name="Wang L."/>
            <person name="Guo W."/>
            <person name="Bai Y."/>
            <person name="Ruan J."/>
            <person name="Shangguan X."/>
            <person name="Mao Y."/>
            <person name="Jiang J."/>
            <person name="Zhu Y."/>
            <person name="Lei J."/>
            <person name="Kang H."/>
            <person name="Chen S."/>
            <person name="He X."/>
            <person name="Wang R."/>
            <person name="Wang Y."/>
            <person name="Chen J."/>
            <person name="Wang L."/>
            <person name="Yu S."/>
            <person name="Wang B."/>
            <person name="Wei J."/>
            <person name="Song S."/>
            <person name="Lu X."/>
            <person name="Gao Z."/>
            <person name="Gu W."/>
            <person name="Deng X."/>
            <person name="Ma D."/>
            <person name="Wang S."/>
            <person name="Liang W."/>
            <person name="Fang L."/>
            <person name="Cai C."/>
            <person name="Zhu X."/>
            <person name="Zhou B."/>
            <person name="Zhang Y."/>
            <person name="Chen Z."/>
            <person name="Xu S."/>
            <person name="Zhu R."/>
            <person name="Wang S."/>
            <person name="Zhang T."/>
            <person name="Zhao G."/>
        </authorList>
    </citation>
    <scope>NUCLEOTIDE SEQUENCE [LARGE SCALE GENOMIC DNA]</scope>
    <source>
        <strain evidence="3">cv. Xinhai21</strain>
        <tissue evidence="2">Leaf</tissue>
    </source>
</reference>
<feature type="compositionally biased region" description="Polar residues" evidence="1">
    <location>
        <begin position="41"/>
        <end position="60"/>
    </location>
</feature>
<feature type="compositionally biased region" description="Polar residues" evidence="1">
    <location>
        <begin position="128"/>
        <end position="137"/>
    </location>
</feature>
<dbReference type="EMBL" id="KZ665032">
    <property type="protein sequence ID" value="PPS01881.1"/>
    <property type="molecule type" value="Genomic_DNA"/>
</dbReference>
<evidence type="ECO:0000313" key="2">
    <source>
        <dbReference type="EMBL" id="PPS01881.1"/>
    </source>
</evidence>
<accession>A0A2P5XEZ6</accession>
<feature type="compositionally biased region" description="Polar residues" evidence="1">
    <location>
        <begin position="67"/>
        <end position="76"/>
    </location>
</feature>
<feature type="region of interest" description="Disordered" evidence="1">
    <location>
        <begin position="119"/>
        <end position="138"/>
    </location>
</feature>
<feature type="region of interest" description="Disordered" evidence="1">
    <location>
        <begin position="1"/>
        <end position="86"/>
    </location>
</feature>
<sequence>MNKGQEAVNNNELKQVSTNHEPRMPYPKVMMKDRTEKQFSDDTVTLQAHDSFRTSKTQDNAIKPVDNKSNTQSSLQEPPRTKTTETVHYYHVENKDTHEEQRLQIEELDEWQAHKPRTYDKPKLCQNKPDTSPNQLQVGDKDLLDATDPYIDTTTPNEEIPLTILSIFPFGTIEVSHPKFGTLSTHGQAHGRAYSHGQIREETWSCDTTVLKQDMISPKHRVVLTNNDDPSTIHFRLGDLVRAMSVLEFGKALAQVSSTYDPSRSKASALPPSLRYLHAILAHTLTGRRESTYVVNTHDAYCLWCMAKAHVTDLAYFIAFAIRHQTEQHRKGVISIGPYVTRLARHFGLLNTAAQSLALSLIGQMSLQGIMTMLHMRMIQHRCGTDLLQYLLSHAIDEEDLEDIPDDVPHSVRILPLLHLGND</sequence>